<keyword evidence="8 9" id="KW-0012">Acyltransferase</keyword>
<dbReference type="OrthoDB" id="10039049at2759"/>
<sequence length="647" mass="75658">MRRNKTSQDKQDVVEEVNEVEKVDSQQKEEIMQAPPPESKEQIEKNLVVDHARKPKTVEDFFLERPSLLTFEESDSEDELDLKKKKKVSFDGFMNLTIIFLVAAVIRTMIDNLSERGLLFPNLGLLHCISDELIQRSCVDVLIFTLTYNSVIYLNSSLRMYLLPLIGKDGSIVDKLITIIETLVFYGSTFSYIGIFVVAIFIKRLSLMVNIVIVFTMMIYGMKAYSYYDYIRRRKFTLKKEGKSVNSDDERNIEKPTSPISLFREYCYFLFAPTLCFFRSYPMTNTIRISFILKQVFSILICGLVGWFIFIQYLEPLFRNSASVDLTPPSIEHLITLFEENKNSSTQNIIDAFRGSKSDQHFLNNLGKFGYLLLKTSVPWFVLWLILSFAFFHCYLNILAELCCWGDRYFFNDWWNAPDFQTFWKNWNRPVHQWLLRHVYQPSLGSNISKPISVFFTFLTSAILHEICMAMVFRSLKLYFFYAMIVQAPFVLLAQYFGQYKPRKEKKDKQKESGMKKVPSLLQLPAKAEEKFKELERRILEFKSDVEKKLKSRKSKNFLNRLGNTSMWISLFLGQPLLCFAYFQVFYSSESMICDVRNNKYGYGLVFDRWSDSFSNGTISNIGNRLIDGEWKIILDQLFSIVTAALL</sequence>
<evidence type="ECO:0000256" key="3">
    <source>
        <dbReference type="ARBA" id="ARBA00022679"/>
    </source>
</evidence>
<evidence type="ECO:0000256" key="5">
    <source>
        <dbReference type="ARBA" id="ARBA00022824"/>
    </source>
</evidence>
<keyword evidence="5 9" id="KW-0256">Endoplasmic reticulum</keyword>
<comment type="similarity">
    <text evidence="2 9">Belongs to the membrane-bound acyltransferase family. Sterol o-acyltransferase subfamily.</text>
</comment>
<dbReference type="RefSeq" id="XP_002677548.1">
    <property type="nucleotide sequence ID" value="XM_002677502.1"/>
</dbReference>
<evidence type="ECO:0000313" key="14">
    <source>
        <dbReference type="Proteomes" id="UP000006671"/>
    </source>
</evidence>
<dbReference type="eggNOG" id="KOG0380">
    <property type="taxonomic scope" value="Eukaryota"/>
</dbReference>
<feature type="compositionally biased region" description="Basic and acidic residues" evidence="11">
    <location>
        <begin position="1"/>
        <end position="31"/>
    </location>
</feature>
<comment type="subcellular location">
    <subcellularLocation>
        <location evidence="1 9">Endoplasmic reticulum membrane</location>
        <topology evidence="1 9">Multi-pass membrane protein</topology>
    </subcellularLocation>
</comment>
<dbReference type="VEuPathDB" id="AmoebaDB:NAEGRDRAFT_57973"/>
<evidence type="ECO:0000256" key="12">
    <source>
        <dbReference type="SAM" id="Phobius"/>
    </source>
</evidence>
<dbReference type="AlphaFoldDB" id="D2VEI6"/>
<name>D2VEI6_NAEGR</name>
<feature type="region of interest" description="Disordered" evidence="11">
    <location>
        <begin position="1"/>
        <end position="43"/>
    </location>
</feature>
<evidence type="ECO:0000256" key="1">
    <source>
        <dbReference type="ARBA" id="ARBA00004477"/>
    </source>
</evidence>
<feature type="transmembrane region" description="Helical" evidence="12">
    <location>
        <begin position="479"/>
        <end position="497"/>
    </location>
</feature>
<evidence type="ECO:0000256" key="7">
    <source>
        <dbReference type="ARBA" id="ARBA00023136"/>
    </source>
</evidence>
<dbReference type="EMBL" id="GG738866">
    <property type="protein sequence ID" value="EFC44804.1"/>
    <property type="molecule type" value="Genomic_DNA"/>
</dbReference>
<proteinExistence type="inferred from homology"/>
<evidence type="ECO:0000256" key="8">
    <source>
        <dbReference type="ARBA" id="ARBA00023315"/>
    </source>
</evidence>
<dbReference type="KEGG" id="ngr:NAEGRDRAFT_57973"/>
<accession>D2VEI6</accession>
<dbReference type="GO" id="GO:0008374">
    <property type="term" value="F:O-acyltransferase activity"/>
    <property type="evidence" value="ECO:0007669"/>
    <property type="project" value="InterPro"/>
</dbReference>
<gene>
    <name evidence="13" type="ORF">NAEGRDRAFT_57973</name>
</gene>
<keyword evidence="4 12" id="KW-0812">Transmembrane</keyword>
<dbReference type="OMA" id="AFFHCYL"/>
<feature type="active site" evidence="10">
    <location>
        <position position="465"/>
    </location>
</feature>
<dbReference type="GeneID" id="8850198"/>
<dbReference type="InterPro" id="IPR014371">
    <property type="entry name" value="Oat_ACAT_DAG_ARE"/>
</dbReference>
<feature type="transmembrane region" description="Helical" evidence="12">
    <location>
        <begin position="141"/>
        <end position="162"/>
    </location>
</feature>
<feature type="transmembrane region" description="Helical" evidence="12">
    <location>
        <begin position="558"/>
        <end position="583"/>
    </location>
</feature>
<reference evidence="13 14" key="1">
    <citation type="journal article" date="2010" name="Cell">
        <title>The genome of Naegleria gruberi illuminates early eukaryotic versatility.</title>
        <authorList>
            <person name="Fritz-Laylin L.K."/>
            <person name="Prochnik S.E."/>
            <person name="Ginger M.L."/>
            <person name="Dacks J.B."/>
            <person name="Carpenter M.L."/>
            <person name="Field M.C."/>
            <person name="Kuo A."/>
            <person name="Paredez A."/>
            <person name="Chapman J."/>
            <person name="Pham J."/>
            <person name="Shu S."/>
            <person name="Neupane R."/>
            <person name="Cipriano M."/>
            <person name="Mancuso J."/>
            <person name="Tu H."/>
            <person name="Salamov A."/>
            <person name="Lindquist E."/>
            <person name="Shapiro H."/>
            <person name="Lucas S."/>
            <person name="Grigoriev I.V."/>
            <person name="Cande W.Z."/>
            <person name="Fulton C."/>
            <person name="Rokhsar D.S."/>
            <person name="Dawson S.C."/>
        </authorList>
    </citation>
    <scope>NUCLEOTIDE SEQUENCE [LARGE SCALE GENOMIC DNA]</scope>
    <source>
        <strain evidence="13 14">NEG-M</strain>
    </source>
</reference>
<feature type="transmembrane region" description="Helical" evidence="12">
    <location>
        <begin position="378"/>
        <end position="400"/>
    </location>
</feature>
<dbReference type="PANTHER" id="PTHR10408">
    <property type="entry name" value="STEROL O-ACYLTRANSFERASE"/>
    <property type="match status" value="1"/>
</dbReference>
<evidence type="ECO:0000256" key="9">
    <source>
        <dbReference type="PIRNR" id="PIRNR000439"/>
    </source>
</evidence>
<evidence type="ECO:0000256" key="6">
    <source>
        <dbReference type="ARBA" id="ARBA00022989"/>
    </source>
</evidence>
<evidence type="ECO:0000313" key="13">
    <source>
        <dbReference type="EMBL" id="EFC44804.1"/>
    </source>
</evidence>
<dbReference type="InterPro" id="IPR004299">
    <property type="entry name" value="MBOAT_fam"/>
</dbReference>
<feature type="transmembrane region" description="Helical" evidence="12">
    <location>
        <begin position="208"/>
        <end position="228"/>
    </location>
</feature>
<protein>
    <recommendedName>
        <fullName evidence="9">O-acyltransferase</fullName>
    </recommendedName>
</protein>
<feature type="transmembrane region" description="Helical" evidence="12">
    <location>
        <begin position="92"/>
        <end position="110"/>
    </location>
</feature>
<keyword evidence="14" id="KW-1185">Reference proteome</keyword>
<feature type="transmembrane region" description="Helical" evidence="12">
    <location>
        <begin position="183"/>
        <end position="202"/>
    </location>
</feature>
<dbReference type="GO" id="GO:0005789">
    <property type="term" value="C:endoplasmic reticulum membrane"/>
    <property type="evidence" value="ECO:0007669"/>
    <property type="project" value="UniProtKB-SubCell"/>
</dbReference>
<evidence type="ECO:0000256" key="4">
    <source>
        <dbReference type="ARBA" id="ARBA00022692"/>
    </source>
</evidence>
<organism evidence="14">
    <name type="scientific">Naegleria gruberi</name>
    <name type="common">Amoeba</name>
    <dbReference type="NCBI Taxonomy" id="5762"/>
    <lineage>
        <taxon>Eukaryota</taxon>
        <taxon>Discoba</taxon>
        <taxon>Heterolobosea</taxon>
        <taxon>Tetramitia</taxon>
        <taxon>Eutetramitia</taxon>
        <taxon>Vahlkampfiidae</taxon>
        <taxon>Naegleria</taxon>
    </lineage>
</organism>
<evidence type="ECO:0000256" key="2">
    <source>
        <dbReference type="ARBA" id="ARBA00009010"/>
    </source>
</evidence>
<feature type="transmembrane region" description="Helical" evidence="12">
    <location>
        <begin position="291"/>
        <end position="314"/>
    </location>
</feature>
<dbReference type="PIRSF" id="PIRSF000439">
    <property type="entry name" value="Oat_ACAT_DAG_ARE"/>
    <property type="match status" value="1"/>
</dbReference>
<keyword evidence="3 9" id="KW-0808">Transferase</keyword>
<keyword evidence="7 9" id="KW-0472">Membrane</keyword>
<feature type="transmembrane region" description="Helical" evidence="12">
    <location>
        <begin position="452"/>
        <end position="473"/>
    </location>
</feature>
<dbReference type="Proteomes" id="UP000006671">
    <property type="component" value="Unassembled WGS sequence"/>
</dbReference>
<evidence type="ECO:0000256" key="11">
    <source>
        <dbReference type="SAM" id="MobiDB-lite"/>
    </source>
</evidence>
<dbReference type="STRING" id="5762.D2VEI6"/>
<dbReference type="Pfam" id="PF03062">
    <property type="entry name" value="MBOAT"/>
    <property type="match status" value="1"/>
</dbReference>
<dbReference type="InParanoid" id="D2VEI6"/>
<evidence type="ECO:0000256" key="10">
    <source>
        <dbReference type="PIRSR" id="PIRSR000439-1"/>
    </source>
</evidence>
<keyword evidence="6 12" id="KW-1133">Transmembrane helix</keyword>